<dbReference type="EC" id="3.6.4.12" evidence="3"/>
<dbReference type="GO" id="GO:0016787">
    <property type="term" value="F:hydrolase activity"/>
    <property type="evidence" value="ECO:0007669"/>
    <property type="project" value="UniProtKB-KW"/>
</dbReference>
<gene>
    <name evidence="3" type="ORF">J2Z17_003279</name>
</gene>
<keyword evidence="3" id="KW-0378">Hydrolase</keyword>
<dbReference type="Gene3D" id="3.90.320.10">
    <property type="match status" value="1"/>
</dbReference>
<feature type="domain" description="PD-(D/E)XK endonuclease-like" evidence="2">
    <location>
        <begin position="775"/>
        <end position="972"/>
    </location>
</feature>
<keyword evidence="4" id="KW-1185">Reference proteome</keyword>
<dbReference type="InterPro" id="IPR027417">
    <property type="entry name" value="P-loop_NTPase"/>
</dbReference>
<reference evidence="3 4" key="1">
    <citation type="submission" date="2021-03" db="EMBL/GenBank/DDBJ databases">
        <title>Genomic Encyclopedia of Type Strains, Phase IV (KMG-IV): sequencing the most valuable type-strain genomes for metagenomic binning, comparative biology and taxonomic classification.</title>
        <authorList>
            <person name="Goeker M."/>
        </authorList>
    </citation>
    <scope>NUCLEOTIDE SEQUENCE [LARGE SCALE GENOMIC DNA]</scope>
    <source>
        <strain evidence="3 4">DSM 21600</strain>
    </source>
</reference>
<proteinExistence type="predicted"/>
<keyword evidence="3" id="KW-0347">Helicase</keyword>
<protein>
    <submittedName>
        <fullName evidence="3">ATP-dependent helicase/nuclease subunit B</fullName>
        <ecNumber evidence="3">3.1.-.-</ecNumber>
        <ecNumber evidence="3">3.6.4.12</ecNumber>
    </submittedName>
</protein>
<dbReference type="SUPFAM" id="SSF52540">
    <property type="entry name" value="P-loop containing nucleoside triphosphate hydrolases"/>
    <property type="match status" value="1"/>
</dbReference>
<evidence type="ECO:0000313" key="4">
    <source>
        <dbReference type="Proteomes" id="UP000759443"/>
    </source>
</evidence>
<name>A0ABS4E1K6_9HYPH</name>
<keyword evidence="3" id="KW-0067">ATP-binding</keyword>
<organism evidence="3 4">
    <name type="scientific">Rhizobium halophytocola</name>
    <dbReference type="NCBI Taxonomy" id="735519"/>
    <lineage>
        <taxon>Bacteria</taxon>
        <taxon>Pseudomonadati</taxon>
        <taxon>Pseudomonadota</taxon>
        <taxon>Alphaproteobacteria</taxon>
        <taxon>Hyphomicrobiales</taxon>
        <taxon>Rhizobiaceae</taxon>
        <taxon>Rhizobium/Agrobacterium group</taxon>
        <taxon>Rhizobium</taxon>
    </lineage>
</organism>
<evidence type="ECO:0000256" key="1">
    <source>
        <dbReference type="SAM" id="MobiDB-lite"/>
    </source>
</evidence>
<comment type="caution">
    <text evidence="3">The sequence shown here is derived from an EMBL/GenBank/DDBJ whole genome shotgun (WGS) entry which is preliminary data.</text>
</comment>
<dbReference type="NCBIfam" id="TIGR02786">
    <property type="entry name" value="addB_alphas"/>
    <property type="match status" value="1"/>
</dbReference>
<dbReference type="Pfam" id="PF12705">
    <property type="entry name" value="PDDEXK_1"/>
    <property type="match status" value="1"/>
</dbReference>
<dbReference type="InterPro" id="IPR014153">
    <property type="entry name" value="Ds_break_AddB"/>
</dbReference>
<evidence type="ECO:0000259" key="2">
    <source>
        <dbReference type="Pfam" id="PF12705"/>
    </source>
</evidence>
<evidence type="ECO:0000313" key="3">
    <source>
        <dbReference type="EMBL" id="MBP1851827.1"/>
    </source>
</evidence>
<dbReference type="InterPro" id="IPR011604">
    <property type="entry name" value="PDDEXK-like_dom_sf"/>
</dbReference>
<dbReference type="Proteomes" id="UP000759443">
    <property type="component" value="Unassembled WGS sequence"/>
</dbReference>
<accession>A0ABS4E1K6</accession>
<dbReference type="InterPro" id="IPR038726">
    <property type="entry name" value="PDDEXK_AddAB-type"/>
</dbReference>
<dbReference type="GO" id="GO:0003678">
    <property type="term" value="F:DNA helicase activity"/>
    <property type="evidence" value="ECO:0007669"/>
    <property type="project" value="UniProtKB-EC"/>
</dbReference>
<keyword evidence="3" id="KW-0547">Nucleotide-binding</keyword>
<sequence length="1056" mass="114917">MERRDNARVWTIPPGVGFLRALAAALTEGRLAPGFRYDPAKPLDLARATIFVPTRRAARELRSEFVDILGGRSAILPVIKPLGETEDDDGYFDTDTPALLDLAPPINGTARLIELGRLILAWRNQLPSIVREIHSDTPLVAPASPADAIWLARALVELIDAVETEERDWSQLKQIQVGNVASWWQLTLDFLEIASAFWPARLAELNRSAPARHRNALLKAEARRIASRTDGDPTAPVIVAGSTGSIPAAAELIAAIAGLENGVVVLPGLDQTMPEEHWHQAGAVLAEGISTDPASRSHPQYGLYRLVERLGVKRHDVLPLEESPADLADRAEVLSRAMAPAAATDGWIAWRDEFGPERIESGFADVGLIEAANEREEATAIAVALRLALEEPGRHGESRVAVLSPDRELAKRVRAELARFGIDADDSAGTPLSATPQGTLLQLLLEAALRPGDPVSVTALLKHPLTRFGLSQEQYRSAAEALELLALRGGVREVHLGTLDELLARSLEAQAESHHAPIWRARLDEDAVTAARDLAIAIRDSVEILHDAAGKQLAIREWAELSGRVLESVAADDTGNLAGLWSNAAGEKLASLLEQIVGTEGALEADGPQWIDLVVAFTAGEAVKPRAMRHPRVFIFGTLEARLQSMDMLVLGGLNEGSWPGQTKNNPFLSRMMKTEIGLEPPEQQIGQLAHDFQMASGTRRLIFTRSMRQGGAPTVASRWLQRLVALGGPQFYDGLKTRGEQYRAYARLLDTGDNQPSSPRPAPKPDAALQPKKYSFSEVGRLRRDPYSIYARRILRLDPLAPFNAEPGPAERGTLYHAIVDRFVRESVSTLGPGSDAAVDRIIAEAFAEEQLPLHIEVIWRHRFRDIARQLMAWETSRADGLVRSLTEVRGGYEIADAGIRLSGVADRIDIKPGGFADIIDYKTGSNPSMAQARSLLDPQLPLEAAALAAGAFGDVGALRPEHLIYVRLRPGERFLSEQVNNELTGKGDNAKSSVDLAQDSIAQLIRFVNLLSTGERGFASRLVPFMQADFSGDYDHLARVAEWSTAEAEEAGDA</sequence>
<dbReference type="EMBL" id="JAGGJU010000009">
    <property type="protein sequence ID" value="MBP1851827.1"/>
    <property type="molecule type" value="Genomic_DNA"/>
</dbReference>
<feature type="region of interest" description="Disordered" evidence="1">
    <location>
        <begin position="751"/>
        <end position="770"/>
    </location>
</feature>
<dbReference type="RefSeq" id="WP_209946681.1">
    <property type="nucleotide sequence ID" value="NZ_JAGGJU010000009.1"/>
</dbReference>
<dbReference type="EC" id="3.1.-.-" evidence="3"/>